<dbReference type="EMBL" id="CP132942">
    <property type="protein sequence ID" value="XCB32966.1"/>
    <property type="molecule type" value="Genomic_DNA"/>
</dbReference>
<reference evidence="2" key="2">
    <citation type="journal article" date="2024" name="Environ. Microbiol.">
        <title>Genome analysis and description of Tunturibacter gen. nov. expands the diversity of Terriglobia in tundra soils.</title>
        <authorList>
            <person name="Messyasz A."/>
            <person name="Mannisto M.K."/>
            <person name="Kerkhof L.J."/>
            <person name="Haggblom M.M."/>
        </authorList>
    </citation>
    <scope>NUCLEOTIDE SEQUENCE</scope>
    <source>
        <strain evidence="2">X5P6</strain>
    </source>
</reference>
<accession>A0AAU7ZPV5</accession>
<dbReference type="Gene3D" id="3.40.50.10140">
    <property type="entry name" value="Toll/interleukin-1 receptor homology (TIR) domain"/>
    <property type="match status" value="1"/>
</dbReference>
<reference evidence="2" key="1">
    <citation type="submission" date="2023-08" db="EMBL/GenBank/DDBJ databases">
        <authorList>
            <person name="Messyasz A."/>
            <person name="Mannisto M.K."/>
            <person name="Kerkhof L.J."/>
            <person name="Haggblom M."/>
        </authorList>
    </citation>
    <scope>NUCLEOTIDE SEQUENCE</scope>
    <source>
        <strain evidence="2">X5P6</strain>
    </source>
</reference>
<dbReference type="GO" id="GO:0050135">
    <property type="term" value="F:NADP+ nucleosidase activity"/>
    <property type="evidence" value="ECO:0007669"/>
    <property type="project" value="InterPro"/>
</dbReference>
<evidence type="ECO:0000259" key="1">
    <source>
        <dbReference type="Pfam" id="PF10137"/>
    </source>
</evidence>
<evidence type="ECO:0000313" key="2">
    <source>
        <dbReference type="EMBL" id="XCB32966.1"/>
    </source>
</evidence>
<dbReference type="AlphaFoldDB" id="A0AAU7ZPV5"/>
<protein>
    <submittedName>
        <fullName evidence="2">Nucleotide-binding protein</fullName>
    </submittedName>
</protein>
<feature type="domain" description="CD-NTase-associated protein 12/Pycsar effector protein TIR" evidence="1">
    <location>
        <begin position="165"/>
        <end position="279"/>
    </location>
</feature>
<dbReference type="KEGG" id="tpsc:RBB77_21500"/>
<dbReference type="Pfam" id="PF10137">
    <property type="entry name" value="CAP12-PCTIR_TIR"/>
    <property type="match status" value="1"/>
</dbReference>
<organism evidence="2">
    <name type="scientific">Tunturiibacter psychrotolerans</name>
    <dbReference type="NCBI Taxonomy" id="3069686"/>
    <lineage>
        <taxon>Bacteria</taxon>
        <taxon>Pseudomonadati</taxon>
        <taxon>Acidobacteriota</taxon>
        <taxon>Terriglobia</taxon>
        <taxon>Terriglobales</taxon>
        <taxon>Acidobacteriaceae</taxon>
        <taxon>Tunturiibacter</taxon>
    </lineage>
</organism>
<sequence>MPTRRVFVSMPADFALNQTQNDLKWAIVKEIEGLGYEAQVFGGPTGGWGLAAGTGWSLAEVDRVMRRCSGAALIGLPKWRVQTEQREILLPTEYCHYEGGVAYTCGLPILAAVEQGLEPRVLFNWSGGLEIITIPQNAQIGWLQNDAFRRPFATWKKKLERRRDVFLGYASSSRGLAVNLKRFLTELGVSSLDWHDDFAPGKSILDQITEAVSRCSGGIFLFTNDDRLDTPGENTIPRDNVVLEAGFFISAKGKDRVLIVRQKGSKMPADLGGDIYAALEDKSDIAPIEASIRAFAENL</sequence>
<name>A0AAU7ZPV5_9BACT</name>
<dbReference type="RefSeq" id="WP_353063808.1">
    <property type="nucleotide sequence ID" value="NZ_CP132942.1"/>
</dbReference>
<gene>
    <name evidence="2" type="ORF">RBB77_21500</name>
</gene>
<dbReference type="InterPro" id="IPR019302">
    <property type="entry name" value="CAP12/PCTIR_TIR_dom"/>
</dbReference>
<dbReference type="SUPFAM" id="SSF52200">
    <property type="entry name" value="Toll/Interleukin receptor TIR domain"/>
    <property type="match status" value="1"/>
</dbReference>
<dbReference type="InterPro" id="IPR035897">
    <property type="entry name" value="Toll_tir_struct_dom_sf"/>
</dbReference>
<proteinExistence type="predicted"/>